<gene>
    <name evidence="10 12" type="primary">idi</name>
    <name evidence="12" type="ORF">ABCQ75_04210</name>
</gene>
<dbReference type="SUPFAM" id="SSF55811">
    <property type="entry name" value="Nudix"/>
    <property type="match status" value="1"/>
</dbReference>
<dbReference type="PANTHER" id="PTHR10885">
    <property type="entry name" value="ISOPENTENYL-DIPHOSPHATE DELTA-ISOMERASE"/>
    <property type="match status" value="1"/>
</dbReference>
<evidence type="ECO:0000256" key="2">
    <source>
        <dbReference type="ARBA" id="ARBA00007579"/>
    </source>
</evidence>
<comment type="similarity">
    <text evidence="2 10">Belongs to the IPP isomerase type 1 family.</text>
</comment>
<evidence type="ECO:0000256" key="3">
    <source>
        <dbReference type="ARBA" id="ARBA00012057"/>
    </source>
</evidence>
<evidence type="ECO:0000256" key="4">
    <source>
        <dbReference type="ARBA" id="ARBA00022490"/>
    </source>
</evidence>
<dbReference type="EMBL" id="JBDFRB010000003">
    <property type="protein sequence ID" value="MEN2743740.1"/>
    <property type="molecule type" value="Genomic_DNA"/>
</dbReference>
<dbReference type="GO" id="GO:0004452">
    <property type="term" value="F:isopentenyl-diphosphate delta-isomerase activity"/>
    <property type="evidence" value="ECO:0007669"/>
    <property type="project" value="UniProtKB-EC"/>
</dbReference>
<keyword evidence="7 10" id="KW-0464">Manganese</keyword>
<reference evidence="12 13" key="1">
    <citation type="submission" date="2024-05" db="EMBL/GenBank/DDBJ databases">
        <title>Sinomonas sp. nov., isolated from a waste landfill.</title>
        <authorList>
            <person name="Zhao Y."/>
        </authorList>
    </citation>
    <scope>NUCLEOTIDE SEQUENCE [LARGE SCALE GENOMIC DNA]</scope>
    <source>
        <strain evidence="12 13">CCTCC AB2014300</strain>
    </source>
</reference>
<dbReference type="NCBIfam" id="NF002995">
    <property type="entry name" value="PRK03759.1"/>
    <property type="match status" value="1"/>
</dbReference>
<comment type="cofactor">
    <cofactor evidence="10">
        <name>Mn(2+)</name>
        <dbReference type="ChEBI" id="CHEBI:29035"/>
    </cofactor>
    <text evidence="10">Binds 1 Mn(2+) ion per subunit.</text>
</comment>
<feature type="binding site" evidence="10">
    <location>
        <position position="130"/>
    </location>
    <ligand>
        <name>Mn(2+)</name>
        <dbReference type="ChEBI" id="CHEBI:29035"/>
    </ligand>
</feature>
<feature type="active site" evidence="10">
    <location>
        <position position="130"/>
    </location>
</feature>
<dbReference type="InterPro" id="IPR000086">
    <property type="entry name" value="NUDIX_hydrolase_dom"/>
</dbReference>
<comment type="subcellular location">
    <subcellularLocation>
        <location evidence="10">Cytoplasm</location>
    </subcellularLocation>
</comment>
<dbReference type="EC" id="5.3.3.2" evidence="3 10"/>
<dbReference type="PROSITE" id="PS51462">
    <property type="entry name" value="NUDIX"/>
    <property type="match status" value="1"/>
</dbReference>
<feature type="binding site" evidence="10">
    <location>
        <position position="128"/>
    </location>
    <ligand>
        <name>Mn(2+)</name>
        <dbReference type="ChEBI" id="CHEBI:29035"/>
    </ligand>
</feature>
<evidence type="ECO:0000256" key="10">
    <source>
        <dbReference type="HAMAP-Rule" id="MF_00202"/>
    </source>
</evidence>
<keyword evidence="5 10" id="KW-0479">Metal-binding</keyword>
<evidence type="ECO:0000256" key="5">
    <source>
        <dbReference type="ARBA" id="ARBA00022723"/>
    </source>
</evidence>
<dbReference type="PANTHER" id="PTHR10885:SF0">
    <property type="entry name" value="ISOPENTENYL-DIPHOSPHATE DELTA-ISOMERASE"/>
    <property type="match status" value="1"/>
</dbReference>
<dbReference type="NCBIfam" id="TIGR02150">
    <property type="entry name" value="IPP_isom_1"/>
    <property type="match status" value="1"/>
</dbReference>
<evidence type="ECO:0000256" key="9">
    <source>
        <dbReference type="ARBA" id="ARBA00023235"/>
    </source>
</evidence>
<name>A0ABU9WX25_9MICC</name>
<comment type="cofactor">
    <cofactor evidence="10">
        <name>Mg(2+)</name>
        <dbReference type="ChEBI" id="CHEBI:18420"/>
    </cofactor>
    <text evidence="10">Binds 1 Mg(2+) ion per subunit. The magnesium ion binds only when substrate is bound.</text>
</comment>
<evidence type="ECO:0000256" key="7">
    <source>
        <dbReference type="ARBA" id="ARBA00023211"/>
    </source>
</evidence>
<keyword evidence="6 10" id="KW-0460">Magnesium</keyword>
<feature type="domain" description="Nudix hydrolase" evidence="11">
    <location>
        <begin position="44"/>
        <end position="178"/>
    </location>
</feature>
<feature type="binding site" evidence="10">
    <location>
        <position position="39"/>
    </location>
    <ligand>
        <name>Mn(2+)</name>
        <dbReference type="ChEBI" id="CHEBI:29035"/>
    </ligand>
</feature>
<feature type="active site" evidence="10">
    <location>
        <position position="81"/>
    </location>
</feature>
<evidence type="ECO:0000256" key="1">
    <source>
        <dbReference type="ARBA" id="ARBA00004826"/>
    </source>
</evidence>
<evidence type="ECO:0000259" key="11">
    <source>
        <dbReference type="PROSITE" id="PS51462"/>
    </source>
</evidence>
<dbReference type="Pfam" id="PF00293">
    <property type="entry name" value="NUDIX"/>
    <property type="match status" value="1"/>
</dbReference>
<dbReference type="RefSeq" id="WP_345883273.1">
    <property type="nucleotide sequence ID" value="NZ_JBDFRB010000003.1"/>
</dbReference>
<keyword evidence="4 10" id="KW-0963">Cytoplasm</keyword>
<keyword evidence="13" id="KW-1185">Reference proteome</keyword>
<dbReference type="HAMAP" id="MF_00202">
    <property type="entry name" value="Idi"/>
    <property type="match status" value="1"/>
</dbReference>
<evidence type="ECO:0000313" key="13">
    <source>
        <dbReference type="Proteomes" id="UP001422074"/>
    </source>
</evidence>
<dbReference type="InterPro" id="IPR011876">
    <property type="entry name" value="IsopentenylPP_isomerase_typ1"/>
</dbReference>
<accession>A0ABU9WX25</accession>
<sequence>MADTVIPGTDAYPQDGAELVQLVDEDGAPLGTAPKATVHTADTPLHLAFSCHVYGADGRVLVTRRALSKKTWPGVWTNSFCGHPAPGEDFEDAIRRRAQRELGLELGTIESVLPDFRYRAVDASGVVENEVCPVFRAVAATDPVPAADEVSEWVWADPAEFRDAVAAAPYAFSPWLVMQLDALAAQGR</sequence>
<organism evidence="12 13">
    <name type="scientific">Sinomonas halotolerans</name>
    <dbReference type="NCBI Taxonomy" id="1644133"/>
    <lineage>
        <taxon>Bacteria</taxon>
        <taxon>Bacillati</taxon>
        <taxon>Actinomycetota</taxon>
        <taxon>Actinomycetes</taxon>
        <taxon>Micrococcales</taxon>
        <taxon>Micrococcaceae</taxon>
        <taxon>Sinomonas</taxon>
    </lineage>
</organism>
<protein>
    <recommendedName>
        <fullName evidence="3 10">Isopentenyl-diphosphate Delta-isomerase</fullName>
        <shortName evidence="10">IPP isomerase</shortName>
        <ecNumber evidence="3 10">5.3.3.2</ecNumber>
    </recommendedName>
    <alternativeName>
        <fullName evidence="10">IPP:DMAPP isomerase</fullName>
    </alternativeName>
    <alternativeName>
        <fullName evidence="10">Isopentenyl pyrophosphate isomerase</fullName>
    </alternativeName>
</protein>
<feature type="binding site" evidence="10">
    <location>
        <position position="101"/>
    </location>
    <ligand>
        <name>Mg(2+)</name>
        <dbReference type="ChEBI" id="CHEBI:18420"/>
    </ligand>
</feature>
<dbReference type="InterPro" id="IPR015797">
    <property type="entry name" value="NUDIX_hydrolase-like_dom_sf"/>
</dbReference>
<proteinExistence type="inferred from homology"/>
<dbReference type="Proteomes" id="UP001422074">
    <property type="component" value="Unassembled WGS sequence"/>
</dbReference>
<comment type="function">
    <text evidence="10">Catalyzes the 1,3-allylic rearrangement of the homoallylic substrate isopentenyl (IPP) to its highly electrophilic allylic isomer, dimethylallyl diphosphate (DMAPP).</text>
</comment>
<dbReference type="CDD" id="cd02885">
    <property type="entry name" value="NUDIX_IPP_Isomerase"/>
    <property type="match status" value="1"/>
</dbReference>
<evidence type="ECO:0000313" key="12">
    <source>
        <dbReference type="EMBL" id="MEN2743740.1"/>
    </source>
</evidence>
<feature type="binding site" evidence="10">
    <location>
        <position position="46"/>
    </location>
    <ligand>
        <name>Mn(2+)</name>
        <dbReference type="ChEBI" id="CHEBI:29035"/>
    </ligand>
</feature>
<evidence type="ECO:0000256" key="8">
    <source>
        <dbReference type="ARBA" id="ARBA00023229"/>
    </source>
</evidence>
<dbReference type="InterPro" id="IPR056375">
    <property type="entry name" value="Idi_bact"/>
</dbReference>
<evidence type="ECO:0000256" key="6">
    <source>
        <dbReference type="ARBA" id="ARBA00022842"/>
    </source>
</evidence>
<keyword evidence="9 10" id="KW-0413">Isomerase</keyword>
<keyword evidence="8 10" id="KW-0414">Isoprene biosynthesis</keyword>
<dbReference type="PIRSF" id="PIRSF018427">
    <property type="entry name" value="Isopntndiph_ism"/>
    <property type="match status" value="1"/>
</dbReference>
<dbReference type="Gene3D" id="3.90.79.10">
    <property type="entry name" value="Nucleoside Triphosphate Pyrophosphohydrolase"/>
    <property type="match status" value="1"/>
</dbReference>
<feature type="binding site" evidence="10">
    <location>
        <position position="83"/>
    </location>
    <ligand>
        <name>Mn(2+)</name>
        <dbReference type="ChEBI" id="CHEBI:29035"/>
    </ligand>
</feature>
<comment type="caution">
    <text evidence="12">The sequence shown here is derived from an EMBL/GenBank/DDBJ whole genome shotgun (WGS) entry which is preliminary data.</text>
</comment>
<comment type="pathway">
    <text evidence="1 10">Isoprenoid biosynthesis; dimethylallyl diphosphate biosynthesis; dimethylallyl diphosphate from isopentenyl diphosphate: step 1/1.</text>
</comment>
<comment type="catalytic activity">
    <reaction evidence="10">
        <text>isopentenyl diphosphate = dimethylallyl diphosphate</text>
        <dbReference type="Rhea" id="RHEA:23284"/>
        <dbReference type="ChEBI" id="CHEBI:57623"/>
        <dbReference type="ChEBI" id="CHEBI:128769"/>
        <dbReference type="EC" id="5.3.3.2"/>
    </reaction>
</comment>